<feature type="compositionally biased region" description="Polar residues" evidence="4">
    <location>
        <begin position="430"/>
        <end position="457"/>
    </location>
</feature>
<protein>
    <recommendedName>
        <fullName evidence="7">SH3 domain-binding protein 5-like</fullName>
    </recommendedName>
</protein>
<dbReference type="PANTHER" id="PTHR19423">
    <property type="entry name" value="SH3 DOMAIN-BINDING PROTEIN 5"/>
    <property type="match status" value="1"/>
</dbReference>
<dbReference type="OrthoDB" id="446789at2759"/>
<organism evidence="5 6">
    <name type="scientific">Pomacea canaliculata</name>
    <name type="common">Golden apple snail</name>
    <dbReference type="NCBI Taxonomy" id="400727"/>
    <lineage>
        <taxon>Eukaryota</taxon>
        <taxon>Metazoa</taxon>
        <taxon>Spiralia</taxon>
        <taxon>Lophotrochozoa</taxon>
        <taxon>Mollusca</taxon>
        <taxon>Gastropoda</taxon>
        <taxon>Caenogastropoda</taxon>
        <taxon>Architaenioglossa</taxon>
        <taxon>Ampullarioidea</taxon>
        <taxon>Ampullariidae</taxon>
        <taxon>Pomacea</taxon>
    </lineage>
</organism>
<evidence type="ECO:0000256" key="1">
    <source>
        <dbReference type="ARBA" id="ARBA00007796"/>
    </source>
</evidence>
<dbReference type="EMBL" id="PZQS01000005">
    <property type="protein sequence ID" value="PVD29452.1"/>
    <property type="molecule type" value="Genomic_DNA"/>
</dbReference>
<dbReference type="STRING" id="400727.A0A2T7P7Q1"/>
<feature type="coiled-coil region" evidence="3">
    <location>
        <begin position="27"/>
        <end position="103"/>
    </location>
</feature>
<accession>A0A2T7P7Q1</accession>
<sequence length="568" mass="62274">MEARCQQTDSADQDSVADDDSSLDPRIKVELDILNQASMDINRLENELDEARSKYGSTFAASSQKMEELGAKIRKNIQRARQYFELTEKAKEAQSEAVRAARQYQTASSIYRAAKETIALAELRLIDEDSHSASLSSAWQEMLNHATVRVMDAEREKTRSEAEHMKRSAVFAELEAHLHFLEIKYKRSIAKARPYFETKAELELKLQQLKQNVWDLQQAIVIRKGRYAEALHRLESISEEIHESRRNKLLLMFPREPGVGAECDGVGSSVSDINIEKGLFPPISPTSDSCFNEEDSEKTDVSEGGESQVSRRASRVDDDRDHAGSHRRQGSCDSTESSDSNTSESTSSSGVQSHACIFFVGPTTTGETLQETQGNRVKDENCKAACDKGEHSDGDKGKESVDSFGLHLQNSSLSDFGLLENPHVRLAGDGSSSNDLCTESTASVDTVRDNSSTSTVVNLEHTPEPKTQPEVSGLTDCNQHGTHDLPPETELSPSSGVDCVVRGSSGHDLACQSGGSVSRLAPEPAGSSTAPESGSRSQVNGQRKRSLRKGVMLLNPSKLATTPFWKLH</sequence>
<evidence type="ECO:0000313" key="5">
    <source>
        <dbReference type="EMBL" id="PVD29452.1"/>
    </source>
</evidence>
<comment type="similarity">
    <text evidence="1">Belongs to the SH3BP5 family.</text>
</comment>
<keyword evidence="2 3" id="KW-0175">Coiled coil</keyword>
<dbReference type="GO" id="GO:0004860">
    <property type="term" value="F:protein kinase inhibitor activity"/>
    <property type="evidence" value="ECO:0007669"/>
    <property type="project" value="TreeGrafter"/>
</dbReference>
<evidence type="ECO:0008006" key="7">
    <source>
        <dbReference type="Google" id="ProtNLM"/>
    </source>
</evidence>
<feature type="region of interest" description="Disordered" evidence="4">
    <location>
        <begin position="1"/>
        <end position="22"/>
    </location>
</feature>
<evidence type="ECO:0000313" key="6">
    <source>
        <dbReference type="Proteomes" id="UP000245119"/>
    </source>
</evidence>
<evidence type="ECO:0000256" key="3">
    <source>
        <dbReference type="SAM" id="Coils"/>
    </source>
</evidence>
<feature type="compositionally biased region" description="Low complexity" evidence="4">
    <location>
        <begin position="331"/>
        <end position="349"/>
    </location>
</feature>
<feature type="compositionally biased region" description="Basic and acidic residues" evidence="4">
    <location>
        <begin position="314"/>
        <end position="324"/>
    </location>
</feature>
<dbReference type="InterPro" id="IPR007940">
    <property type="entry name" value="SH3BP5"/>
</dbReference>
<feature type="compositionally biased region" description="Acidic residues" evidence="4">
    <location>
        <begin position="11"/>
        <end position="22"/>
    </location>
</feature>
<name>A0A2T7P7Q1_POMCA</name>
<dbReference type="GO" id="GO:0035556">
    <property type="term" value="P:intracellular signal transduction"/>
    <property type="evidence" value="ECO:0007669"/>
    <property type="project" value="InterPro"/>
</dbReference>
<gene>
    <name evidence="5" type="ORF">C0Q70_08703</name>
</gene>
<dbReference type="Proteomes" id="UP000245119">
    <property type="component" value="Linkage Group LG5"/>
</dbReference>
<dbReference type="AlphaFoldDB" id="A0A2T7P7Q1"/>
<feature type="coiled-coil region" evidence="3">
    <location>
        <begin position="199"/>
        <end position="247"/>
    </location>
</feature>
<feature type="region of interest" description="Disordered" evidence="4">
    <location>
        <begin position="429"/>
        <end position="555"/>
    </location>
</feature>
<proteinExistence type="inferred from homology"/>
<comment type="caution">
    <text evidence="5">The sequence shown here is derived from an EMBL/GenBank/DDBJ whole genome shotgun (WGS) entry which is preliminary data.</text>
</comment>
<dbReference type="Pfam" id="PF05276">
    <property type="entry name" value="SH3BP5"/>
    <property type="match status" value="1"/>
</dbReference>
<keyword evidence="6" id="KW-1185">Reference proteome</keyword>
<evidence type="ECO:0000256" key="2">
    <source>
        <dbReference type="ARBA" id="ARBA00023054"/>
    </source>
</evidence>
<evidence type="ECO:0000256" key="4">
    <source>
        <dbReference type="SAM" id="MobiDB-lite"/>
    </source>
</evidence>
<dbReference type="GO" id="GO:0005737">
    <property type="term" value="C:cytoplasm"/>
    <property type="evidence" value="ECO:0007669"/>
    <property type="project" value="TreeGrafter"/>
</dbReference>
<dbReference type="PANTHER" id="PTHR19423:SF1">
    <property type="entry name" value="SH3 DOMAIN-BINDING PROTEIN 5"/>
    <property type="match status" value="1"/>
</dbReference>
<feature type="region of interest" description="Disordered" evidence="4">
    <location>
        <begin position="277"/>
        <end position="349"/>
    </location>
</feature>
<reference evidence="5 6" key="1">
    <citation type="submission" date="2018-04" db="EMBL/GenBank/DDBJ databases">
        <title>The genome of golden apple snail Pomacea canaliculata provides insight into stress tolerance and invasive adaptation.</title>
        <authorList>
            <person name="Liu C."/>
            <person name="Liu B."/>
            <person name="Ren Y."/>
            <person name="Zhang Y."/>
            <person name="Wang H."/>
            <person name="Li S."/>
            <person name="Jiang F."/>
            <person name="Yin L."/>
            <person name="Zhang G."/>
            <person name="Qian W."/>
            <person name="Fan W."/>
        </authorList>
    </citation>
    <scope>NUCLEOTIDE SEQUENCE [LARGE SCALE GENOMIC DNA]</scope>
    <source>
        <strain evidence="5">SZHN2017</strain>
        <tissue evidence="5">Muscle</tissue>
    </source>
</reference>
<feature type="compositionally biased region" description="Polar residues" evidence="4">
    <location>
        <begin position="526"/>
        <end position="541"/>
    </location>
</feature>